<evidence type="ECO:0000313" key="3">
    <source>
        <dbReference type="EMBL" id="KAL3069268.1"/>
    </source>
</evidence>
<evidence type="ECO:0000256" key="1">
    <source>
        <dbReference type="SAM" id="MobiDB-lite"/>
    </source>
</evidence>
<reference evidence="3 4" key="1">
    <citation type="submission" date="2024-10" db="EMBL/GenBank/DDBJ databases">
        <authorList>
            <person name="Kim D."/>
        </authorList>
    </citation>
    <scope>NUCLEOTIDE SEQUENCE [LARGE SCALE GENOMIC DNA]</scope>
    <source>
        <strain evidence="3">Taebaek</strain>
    </source>
</reference>
<dbReference type="AlphaFoldDB" id="A0ABD2HSV9"/>
<evidence type="ECO:0000313" key="4">
    <source>
        <dbReference type="Proteomes" id="UP001620645"/>
    </source>
</evidence>
<dbReference type="SUPFAM" id="SSF140990">
    <property type="entry name" value="FtsH protease domain-like"/>
    <property type="match status" value="1"/>
</dbReference>
<organism evidence="3 4">
    <name type="scientific">Heterodera schachtii</name>
    <name type="common">Sugarbeet cyst nematode worm</name>
    <name type="synonym">Tylenchus schachtii</name>
    <dbReference type="NCBI Taxonomy" id="97005"/>
    <lineage>
        <taxon>Eukaryota</taxon>
        <taxon>Metazoa</taxon>
        <taxon>Ecdysozoa</taxon>
        <taxon>Nematoda</taxon>
        <taxon>Chromadorea</taxon>
        <taxon>Rhabditida</taxon>
        <taxon>Tylenchina</taxon>
        <taxon>Tylenchomorpha</taxon>
        <taxon>Tylenchoidea</taxon>
        <taxon>Heteroderidae</taxon>
        <taxon>Heteroderinae</taxon>
        <taxon>Heterodera</taxon>
    </lineage>
</organism>
<comment type="caution">
    <text evidence="3">The sequence shown here is derived from an EMBL/GenBank/DDBJ whole genome shotgun (WGS) entry which is preliminary data.</text>
</comment>
<sequence length="397" mass="45064">MLLFFILLLLSVEQQHEGHLVEKLQLLQTEEFQSLCNATEECAVNVKRVSTDSLELRTKQNAEEDDSLAVNMTQSQWGMQFAQYTHISFGGLHETAGINFATSGRLPEWRIEGRRRTAHHECAHAACHFVFDQADPVNYVYLRDEDADVTNGGKTGACGTEHRPSYTQEQFRQMLICVLAGEIGEYMEYNDAMPSLPDRAKLNKMAMIYFNQFVDKKKRKIKYYSKPPEKFLPKSKKKLEELSARGRDLCGDLQHEVLRKLDTAVVKKKMQKCATDLLVAQNGLLSRENLKHIFDTPASSSDDRWNQPPSHTQPPNLNFGQLKPIPFGCPFGPCQRALKPVAEPDYPIARVSGFEQLLEHNFDGSDDDIPCRNFAREGRGQNDTVRNSALGIRLNIC</sequence>
<dbReference type="Proteomes" id="UP001620645">
    <property type="component" value="Unassembled WGS sequence"/>
</dbReference>
<dbReference type="EMBL" id="JBICCN010000429">
    <property type="protein sequence ID" value="KAL3069268.1"/>
    <property type="molecule type" value="Genomic_DNA"/>
</dbReference>
<evidence type="ECO:0000256" key="2">
    <source>
        <dbReference type="SAM" id="SignalP"/>
    </source>
</evidence>
<keyword evidence="2" id="KW-0732">Signal</keyword>
<dbReference type="InterPro" id="IPR037219">
    <property type="entry name" value="Peptidase_M41-like"/>
</dbReference>
<name>A0ABD2HSV9_HETSC</name>
<feature type="chain" id="PRO_5044883877" evidence="2">
    <location>
        <begin position="19"/>
        <end position="397"/>
    </location>
</feature>
<gene>
    <name evidence="3" type="ORF">niasHS_017993</name>
</gene>
<accession>A0ABD2HSV9</accession>
<proteinExistence type="predicted"/>
<feature type="signal peptide" evidence="2">
    <location>
        <begin position="1"/>
        <end position="18"/>
    </location>
</feature>
<feature type="region of interest" description="Disordered" evidence="1">
    <location>
        <begin position="296"/>
        <end position="315"/>
    </location>
</feature>
<protein>
    <submittedName>
        <fullName evidence="3">Uncharacterized protein</fullName>
    </submittedName>
</protein>
<keyword evidence="4" id="KW-1185">Reference proteome</keyword>
<dbReference type="Gene3D" id="1.20.58.760">
    <property type="entry name" value="Peptidase M41"/>
    <property type="match status" value="1"/>
</dbReference>